<accession>A0A087AWN6</accession>
<organism evidence="7 8">
    <name type="scientific">Bifidobacterium cuniculi</name>
    <dbReference type="NCBI Taxonomy" id="1688"/>
    <lineage>
        <taxon>Bacteria</taxon>
        <taxon>Bacillati</taxon>
        <taxon>Actinomycetota</taxon>
        <taxon>Actinomycetes</taxon>
        <taxon>Bifidobacteriales</taxon>
        <taxon>Bifidobacteriaceae</taxon>
        <taxon>Bifidobacterium</taxon>
    </lineage>
</organism>
<sequence>MIATTKHLHVLLSGAHIGMLEEDRAGSHMLTYDSLDVTPLSLGLPLRREPWTGTPVEAYIDGILPDDPAIRNGIGRIHGVNPRNPFALLTAIGLDCGGAVQFMTDEQYATWQSGNAPADSIYRELSAERIGERLASLVNGTASSWQMPQEHWSLNGAQSKIALAYDPHGDRWYEALGSAATTHILKPGVNGLHEQSFDEYLCMRIVRALGLPTASVQYRRFGTMSALVSKRWDRAWLPEEGHQTVHRIHQEDMCQAMGVMTAFKYQNEGGPGAAAIVRFMRENGFHEDDVAMFYGALVVNYYLGGSDAHAKNYAILEPPGEAPRLAPLYDIASLYPYQPGRKQFRMAMSIGHDYRWDRIGLRSWRELARQSGNPDDFDVLVVMLRRYARILPDMARSIGRESLQTARALPGENEESLARKQRIAERVLEGVEAQIQRVTHEFNPASNGIGHQSDSPPEWLRSRDSPR</sequence>
<keyword evidence="8" id="KW-1185">Reference proteome</keyword>
<protein>
    <submittedName>
        <fullName evidence="7">HipA domain-containing protein</fullName>
        <ecNumber evidence="7">2.7.11.1</ecNumber>
    </submittedName>
</protein>
<dbReference type="GO" id="GO:0004674">
    <property type="term" value="F:protein serine/threonine kinase activity"/>
    <property type="evidence" value="ECO:0007669"/>
    <property type="project" value="UniProtKB-EC"/>
</dbReference>
<evidence type="ECO:0000256" key="4">
    <source>
        <dbReference type="SAM" id="MobiDB-lite"/>
    </source>
</evidence>
<evidence type="ECO:0000259" key="6">
    <source>
        <dbReference type="Pfam" id="PF13657"/>
    </source>
</evidence>
<keyword evidence="3" id="KW-0418">Kinase</keyword>
<gene>
    <name evidence="7" type="ORF">BCUN_1112</name>
</gene>
<evidence type="ECO:0000256" key="2">
    <source>
        <dbReference type="ARBA" id="ARBA00022679"/>
    </source>
</evidence>
<name>A0A087AWN6_9BIFI</name>
<dbReference type="eggNOG" id="COG3550">
    <property type="taxonomic scope" value="Bacteria"/>
</dbReference>
<dbReference type="InterPro" id="IPR052028">
    <property type="entry name" value="HipA_Ser/Thr_kinase"/>
</dbReference>
<proteinExistence type="inferred from homology"/>
<dbReference type="NCBIfam" id="TIGR03071">
    <property type="entry name" value="couple_hipA"/>
    <property type="match status" value="1"/>
</dbReference>
<evidence type="ECO:0000256" key="3">
    <source>
        <dbReference type="ARBA" id="ARBA00022777"/>
    </source>
</evidence>
<evidence type="ECO:0000313" key="7">
    <source>
        <dbReference type="EMBL" id="KFI63186.1"/>
    </source>
</evidence>
<dbReference type="Pfam" id="PF07804">
    <property type="entry name" value="HipA_C"/>
    <property type="match status" value="1"/>
</dbReference>
<feature type="region of interest" description="Disordered" evidence="4">
    <location>
        <begin position="439"/>
        <end position="467"/>
    </location>
</feature>
<dbReference type="CDD" id="cd17808">
    <property type="entry name" value="HipA_Ec_like"/>
    <property type="match status" value="1"/>
</dbReference>
<dbReference type="EMBL" id="JGYV01000009">
    <property type="protein sequence ID" value="KFI63186.1"/>
    <property type="molecule type" value="Genomic_DNA"/>
</dbReference>
<feature type="domain" description="HipA N-terminal subdomain 1" evidence="6">
    <location>
        <begin position="8"/>
        <end position="102"/>
    </location>
</feature>
<dbReference type="PANTHER" id="PTHR37419:SF1">
    <property type="entry name" value="SERINE_THREONINE-PROTEIN KINASE TOXIN HIPA"/>
    <property type="match status" value="1"/>
</dbReference>
<dbReference type="InterPro" id="IPR012893">
    <property type="entry name" value="HipA-like_C"/>
</dbReference>
<evidence type="ECO:0000256" key="1">
    <source>
        <dbReference type="ARBA" id="ARBA00010164"/>
    </source>
</evidence>
<dbReference type="PANTHER" id="PTHR37419">
    <property type="entry name" value="SERINE/THREONINE-PROTEIN KINASE TOXIN HIPA"/>
    <property type="match status" value="1"/>
</dbReference>
<dbReference type="Pfam" id="PF13657">
    <property type="entry name" value="Couple_hipA"/>
    <property type="match status" value="1"/>
</dbReference>
<dbReference type="Gene3D" id="1.10.1070.20">
    <property type="match status" value="1"/>
</dbReference>
<dbReference type="OrthoDB" id="3182374at2"/>
<comment type="caution">
    <text evidence="7">The sequence shown here is derived from an EMBL/GenBank/DDBJ whole genome shotgun (WGS) entry which is preliminary data.</text>
</comment>
<dbReference type="STRING" id="1688.BCUN_1112"/>
<dbReference type="GO" id="GO:0005829">
    <property type="term" value="C:cytosol"/>
    <property type="evidence" value="ECO:0007669"/>
    <property type="project" value="TreeGrafter"/>
</dbReference>
<comment type="similarity">
    <text evidence="1">Belongs to the HipA Ser/Thr kinase family.</text>
</comment>
<reference evidence="7 8" key="1">
    <citation type="submission" date="2014-03" db="EMBL/GenBank/DDBJ databases">
        <title>Genomics of Bifidobacteria.</title>
        <authorList>
            <person name="Ventura M."/>
            <person name="Milani C."/>
            <person name="Lugli G.A."/>
        </authorList>
    </citation>
    <scope>NUCLEOTIDE SEQUENCE [LARGE SCALE GENOMIC DNA]</scope>
    <source>
        <strain evidence="7 8">LMG 10738</strain>
    </source>
</reference>
<dbReference type="EC" id="2.7.11.1" evidence="7"/>
<dbReference type="RefSeq" id="WP_051920857.1">
    <property type="nucleotide sequence ID" value="NZ_JGYV01000009.1"/>
</dbReference>
<dbReference type="Proteomes" id="UP000029067">
    <property type="component" value="Unassembled WGS sequence"/>
</dbReference>
<keyword evidence="2 7" id="KW-0808">Transferase</keyword>
<evidence type="ECO:0000313" key="8">
    <source>
        <dbReference type="Proteomes" id="UP000029067"/>
    </source>
</evidence>
<evidence type="ECO:0000259" key="5">
    <source>
        <dbReference type="Pfam" id="PF07804"/>
    </source>
</evidence>
<dbReference type="InterPro" id="IPR017508">
    <property type="entry name" value="HipA_N1"/>
</dbReference>
<feature type="domain" description="HipA-like C-terminal" evidence="5">
    <location>
        <begin position="152"/>
        <end position="382"/>
    </location>
</feature>
<dbReference type="AlphaFoldDB" id="A0A087AWN6"/>
<feature type="compositionally biased region" description="Polar residues" evidence="4">
    <location>
        <begin position="444"/>
        <end position="455"/>
    </location>
</feature>